<dbReference type="EMBL" id="LIAE01009921">
    <property type="protein sequence ID" value="PAV67478.1"/>
    <property type="molecule type" value="Genomic_DNA"/>
</dbReference>
<organism evidence="1 2">
    <name type="scientific">Diploscapter pachys</name>
    <dbReference type="NCBI Taxonomy" id="2018661"/>
    <lineage>
        <taxon>Eukaryota</taxon>
        <taxon>Metazoa</taxon>
        <taxon>Ecdysozoa</taxon>
        <taxon>Nematoda</taxon>
        <taxon>Chromadorea</taxon>
        <taxon>Rhabditida</taxon>
        <taxon>Rhabditina</taxon>
        <taxon>Rhabditomorpha</taxon>
        <taxon>Rhabditoidea</taxon>
        <taxon>Rhabditidae</taxon>
        <taxon>Diploscapter</taxon>
    </lineage>
</organism>
<protein>
    <recommendedName>
        <fullName evidence="3">Porin domain-containing protein</fullName>
    </recommendedName>
</protein>
<gene>
    <name evidence="1" type="ORF">WR25_14104</name>
</gene>
<evidence type="ECO:0000313" key="2">
    <source>
        <dbReference type="Proteomes" id="UP000218231"/>
    </source>
</evidence>
<dbReference type="Proteomes" id="UP000218231">
    <property type="component" value="Unassembled WGS sequence"/>
</dbReference>
<dbReference type="AlphaFoldDB" id="A0A2A2K0M9"/>
<evidence type="ECO:0008006" key="3">
    <source>
        <dbReference type="Google" id="ProtNLM"/>
    </source>
</evidence>
<dbReference type="NCBIfam" id="TIGR02001">
    <property type="entry name" value="gcw_chp"/>
    <property type="match status" value="1"/>
</dbReference>
<sequence length="309" mass="32363">MSRTIIARRIRRPFAAPGSSVRGRFDFVRIRYCFAVALLPVAAPAYAQSTDTAPPPAVTVSGSAAILSDYRLRGISQTDEHMAVQAGLTVAHKSGVYVGAWASNLAGWGTFGGANMELDLIGGYKTKISPTGTLDVGLTWYMYPGGANKTDYAEPYVKLSGTTGPVSLTAGAAYAPKQQAIGKWYDNGASAAAGVYDHPGAKSDNLYLWGDGAAAIMGTPFTAKAHIGHSWGMDGLGPNATAPTPTGDYWDWSLGVDTSWHNLTLGVAWIDTNISDRDAAYLRPSFSKGQDGTGNIAGSTALVSLTAAF</sequence>
<dbReference type="OrthoDB" id="10235287at2759"/>
<comment type="caution">
    <text evidence="1">The sequence shown here is derived from an EMBL/GenBank/DDBJ whole genome shotgun (WGS) entry which is preliminary data.</text>
</comment>
<evidence type="ECO:0000313" key="1">
    <source>
        <dbReference type="EMBL" id="PAV67478.1"/>
    </source>
</evidence>
<reference evidence="1 2" key="1">
    <citation type="journal article" date="2017" name="Curr. Biol.">
        <title>Genome architecture and evolution of a unichromosomal asexual nematode.</title>
        <authorList>
            <person name="Fradin H."/>
            <person name="Zegar C."/>
            <person name="Gutwein M."/>
            <person name="Lucas J."/>
            <person name="Kovtun M."/>
            <person name="Corcoran D."/>
            <person name="Baugh L.R."/>
            <person name="Kiontke K."/>
            <person name="Gunsalus K."/>
            <person name="Fitch D.H."/>
            <person name="Piano F."/>
        </authorList>
    </citation>
    <scope>NUCLEOTIDE SEQUENCE [LARGE SCALE GENOMIC DNA]</scope>
    <source>
        <strain evidence="1">PF1309</strain>
    </source>
</reference>
<keyword evidence="2" id="KW-1185">Reference proteome</keyword>
<accession>A0A2A2K0M9</accession>
<proteinExistence type="predicted"/>
<name>A0A2A2K0M9_9BILA</name>
<dbReference type="Pfam" id="PF09694">
    <property type="entry name" value="Gcw_chp"/>
    <property type="match status" value="1"/>
</dbReference>
<dbReference type="InterPro" id="IPR010239">
    <property type="entry name" value="CHP02001"/>
</dbReference>